<keyword evidence="2" id="KW-0645">Protease</keyword>
<evidence type="ECO:0000313" key="5">
    <source>
        <dbReference type="EMBL" id="KAJ2786259.1"/>
    </source>
</evidence>
<keyword evidence="6" id="KW-1185">Reference proteome</keyword>
<dbReference type="EC" id="3.4.19.3" evidence="5"/>
<evidence type="ECO:0000256" key="4">
    <source>
        <dbReference type="ARBA" id="ARBA00022807"/>
    </source>
</evidence>
<dbReference type="SUPFAM" id="SSF53182">
    <property type="entry name" value="Pyrrolidone carboxyl peptidase (pyroglutamate aminopeptidase)"/>
    <property type="match status" value="1"/>
</dbReference>
<keyword evidence="3 5" id="KW-0378">Hydrolase</keyword>
<comment type="caution">
    <text evidence="5">The sequence shown here is derived from an EMBL/GenBank/DDBJ whole genome shotgun (WGS) entry which is preliminary data.</text>
</comment>
<dbReference type="OrthoDB" id="407146at2759"/>
<dbReference type="InterPro" id="IPR016125">
    <property type="entry name" value="Peptidase_C15-like"/>
</dbReference>
<dbReference type="PANTHER" id="PTHR23402">
    <property type="entry name" value="PROTEASE FAMILY C15 PYROGLUTAMYL-PEPTIDASE I-RELATED"/>
    <property type="match status" value="1"/>
</dbReference>
<reference evidence="5" key="1">
    <citation type="submission" date="2022-07" db="EMBL/GenBank/DDBJ databases">
        <title>Phylogenomic reconstructions and comparative analyses of Kickxellomycotina fungi.</title>
        <authorList>
            <person name="Reynolds N.K."/>
            <person name="Stajich J.E."/>
            <person name="Barry K."/>
            <person name="Grigoriev I.V."/>
            <person name="Crous P."/>
            <person name="Smith M.E."/>
        </authorList>
    </citation>
    <scope>NUCLEOTIDE SEQUENCE</scope>
    <source>
        <strain evidence="5">BCRC 34489</strain>
    </source>
</reference>
<dbReference type="GO" id="GO:0016920">
    <property type="term" value="F:pyroglutamyl-peptidase activity"/>
    <property type="evidence" value="ECO:0007669"/>
    <property type="project" value="UniProtKB-EC"/>
</dbReference>
<organism evidence="5 6">
    <name type="scientific">Coemansia interrupta</name>
    <dbReference type="NCBI Taxonomy" id="1126814"/>
    <lineage>
        <taxon>Eukaryota</taxon>
        <taxon>Fungi</taxon>
        <taxon>Fungi incertae sedis</taxon>
        <taxon>Zoopagomycota</taxon>
        <taxon>Kickxellomycotina</taxon>
        <taxon>Kickxellomycetes</taxon>
        <taxon>Kickxellales</taxon>
        <taxon>Kickxellaceae</taxon>
        <taxon>Coemansia</taxon>
    </lineage>
</organism>
<evidence type="ECO:0000256" key="1">
    <source>
        <dbReference type="ARBA" id="ARBA00006641"/>
    </source>
</evidence>
<dbReference type="Gene3D" id="3.40.630.20">
    <property type="entry name" value="Peptidase C15, pyroglutamyl peptidase I-like"/>
    <property type="match status" value="1"/>
</dbReference>
<dbReference type="EMBL" id="JANBUM010000071">
    <property type="protein sequence ID" value="KAJ2786259.1"/>
    <property type="molecule type" value="Genomic_DNA"/>
</dbReference>
<dbReference type="InterPro" id="IPR036440">
    <property type="entry name" value="Peptidase_C15-like_sf"/>
</dbReference>
<protein>
    <submittedName>
        <fullName evidence="5">Pyroglutamyl-peptidase 1</fullName>
        <ecNumber evidence="5">3.4.19.3</ecNumber>
    </submittedName>
</protein>
<evidence type="ECO:0000256" key="2">
    <source>
        <dbReference type="ARBA" id="ARBA00022670"/>
    </source>
</evidence>
<dbReference type="PANTHER" id="PTHR23402:SF1">
    <property type="entry name" value="PYROGLUTAMYL-PEPTIDASE I"/>
    <property type="match status" value="1"/>
</dbReference>
<accession>A0A9W8HKV9</accession>
<gene>
    <name evidence="5" type="primary">PGPEP1</name>
    <name evidence="5" type="ORF">GGI15_001665</name>
</gene>
<dbReference type="Proteomes" id="UP001140172">
    <property type="component" value="Unassembled WGS sequence"/>
</dbReference>
<name>A0A9W8HKV9_9FUNG</name>
<sequence>MTKKMYALLTGFEPFGTPRPKDNRSWEAVKQLSGEVLSAGDETSVVCRCHKLPVSYDPVTDIVPRLHEKEDYAIVIHCGAGESGTVKLEMVAHKEGYQRPGNGGPGDVPRDGRVPGYDTADKLWTSVDVETCRSVLAEAGWTSVATSMDAGRYLCEFTYYTSLALSKTRYPEQGRVPPLVVFVHVPPKSCDPYSDRELADIMRRIVCFLAEQASS</sequence>
<keyword evidence="4" id="KW-0788">Thiol protease</keyword>
<dbReference type="Pfam" id="PF01470">
    <property type="entry name" value="Peptidase_C15"/>
    <property type="match status" value="1"/>
</dbReference>
<evidence type="ECO:0000256" key="3">
    <source>
        <dbReference type="ARBA" id="ARBA00022801"/>
    </source>
</evidence>
<proteinExistence type="inferred from homology"/>
<comment type="similarity">
    <text evidence="1">Belongs to the peptidase C15 family.</text>
</comment>
<dbReference type="GO" id="GO:0006508">
    <property type="term" value="P:proteolysis"/>
    <property type="evidence" value="ECO:0007669"/>
    <property type="project" value="UniProtKB-KW"/>
</dbReference>
<dbReference type="AlphaFoldDB" id="A0A9W8HKV9"/>
<evidence type="ECO:0000313" key="6">
    <source>
        <dbReference type="Proteomes" id="UP001140172"/>
    </source>
</evidence>